<feature type="region of interest" description="Disordered" evidence="1">
    <location>
        <begin position="360"/>
        <end position="404"/>
    </location>
</feature>
<dbReference type="Proteomes" id="UP000310685">
    <property type="component" value="Unassembled WGS sequence"/>
</dbReference>
<proteinExistence type="predicted"/>
<feature type="region of interest" description="Disordered" evidence="1">
    <location>
        <begin position="215"/>
        <end position="234"/>
    </location>
</feature>
<feature type="region of interest" description="Disordered" evidence="1">
    <location>
        <begin position="254"/>
        <end position="297"/>
    </location>
</feature>
<gene>
    <name evidence="3" type="ORF">E3Q17_02465</name>
    <name evidence="2" type="ORF">E3Q22_02708</name>
</gene>
<dbReference type="AlphaFoldDB" id="A0A4T0M606"/>
<sequence>MNSQLKLININDNKGLKNEIKEEWDQDFEFGETEIAINNKSRISEWDEDIQKSDYTQSTLFDSFNSSKANSLRSLIDNNIDDNTTHFRHSRHISFNDEFKPSAINKKPFRRNSLSDLRIPQFVKNSQQGLKIQLGSVKEFSKGVDELKRLRDDFVLLKDKINWPSNDLPVDLQRICSKLDLYWADVWESANVLIELASGSGIVPIAEHQEGQENLPRSLTTSPANLNSLTNTTNNTLSDKQLDILKSMLQKPAISDYEESPRGSTTIGPPTGLLNDEQAFKPPNSPSTPTQIRRSRLRRASKAGLNSFKDLVNKFVNSIDSPTKLNETTNTIPHLDESNLRTPPTLHRKRPSLAQLFARKASTSSLTRKTSLSSQRKTSMNIPPIGAVDLNDENTPIQTPTKPKRLNSEFRSYSENLSTPKQREEKINFPMSSPINRSQSTGECRLQLTPDALPQLLGHLNQVKSKCQESLSEWKDIPV</sequence>
<evidence type="ECO:0000313" key="2">
    <source>
        <dbReference type="EMBL" id="TIB78184.1"/>
    </source>
</evidence>
<evidence type="ECO:0000313" key="5">
    <source>
        <dbReference type="Proteomes" id="UP000310685"/>
    </source>
</evidence>
<organism evidence="2 5">
    <name type="scientific">Wallemia mellicola</name>
    <dbReference type="NCBI Taxonomy" id="1708541"/>
    <lineage>
        <taxon>Eukaryota</taxon>
        <taxon>Fungi</taxon>
        <taxon>Dikarya</taxon>
        <taxon>Basidiomycota</taxon>
        <taxon>Wallemiomycotina</taxon>
        <taxon>Wallemiomycetes</taxon>
        <taxon>Wallemiales</taxon>
        <taxon>Wallemiaceae</taxon>
        <taxon>Wallemia</taxon>
    </lineage>
</organism>
<name>A0A4T0M606_9BASI</name>
<dbReference type="InterPro" id="IPR045342">
    <property type="entry name" value="Etd1"/>
</dbReference>
<dbReference type="Pfam" id="PF20162">
    <property type="entry name" value="Etd1"/>
    <property type="match status" value="1"/>
</dbReference>
<evidence type="ECO:0000313" key="4">
    <source>
        <dbReference type="Proteomes" id="UP000307169"/>
    </source>
</evidence>
<dbReference type="EMBL" id="SPRC01000028">
    <property type="protein sequence ID" value="TIB78184.1"/>
    <property type="molecule type" value="Genomic_DNA"/>
</dbReference>
<dbReference type="EMBL" id="SPRH01000027">
    <property type="protein sequence ID" value="TIB99857.1"/>
    <property type="molecule type" value="Genomic_DNA"/>
</dbReference>
<feature type="compositionally biased region" description="Low complexity" evidence="1">
    <location>
        <begin position="218"/>
        <end position="234"/>
    </location>
</feature>
<feature type="region of interest" description="Disordered" evidence="1">
    <location>
        <begin position="327"/>
        <end position="346"/>
    </location>
</feature>
<dbReference type="OMA" id="NTIPQRE"/>
<feature type="compositionally biased region" description="Low complexity" evidence="1">
    <location>
        <begin position="360"/>
        <end position="374"/>
    </location>
</feature>
<evidence type="ECO:0000313" key="3">
    <source>
        <dbReference type="EMBL" id="TIB99857.1"/>
    </source>
</evidence>
<dbReference type="GO" id="GO:0005096">
    <property type="term" value="F:GTPase activator activity"/>
    <property type="evidence" value="ECO:0007669"/>
    <property type="project" value="InterPro"/>
</dbReference>
<accession>A0A4T0M606</accession>
<dbReference type="GO" id="GO:1902412">
    <property type="term" value="P:regulation of mitotic cytokinesis"/>
    <property type="evidence" value="ECO:0007669"/>
    <property type="project" value="InterPro"/>
</dbReference>
<comment type="caution">
    <text evidence="2">The sequence shown here is derived from an EMBL/GenBank/DDBJ whole genome shotgun (WGS) entry which is preliminary data.</text>
</comment>
<dbReference type="Proteomes" id="UP000307169">
    <property type="component" value="Unassembled WGS sequence"/>
</dbReference>
<protein>
    <submittedName>
        <fullName evidence="2">Uncharacterized protein</fullName>
    </submittedName>
</protein>
<reference evidence="4 5" key="1">
    <citation type="submission" date="2019-03" db="EMBL/GenBank/DDBJ databases">
        <title>Sequencing 25 genomes of Wallemia mellicola.</title>
        <authorList>
            <person name="Gostincar C."/>
        </authorList>
    </citation>
    <scope>NUCLEOTIDE SEQUENCE [LARGE SCALE GENOMIC DNA]</scope>
    <source>
        <strain evidence="3 4">EXF-1262</strain>
        <strain evidence="2 5">EXF-6152</strain>
    </source>
</reference>
<evidence type="ECO:0000256" key="1">
    <source>
        <dbReference type="SAM" id="MobiDB-lite"/>
    </source>
</evidence>